<dbReference type="EMBL" id="CM023481">
    <property type="protein sequence ID" value="KAH6947589.1"/>
    <property type="molecule type" value="Genomic_DNA"/>
</dbReference>
<sequence length="246" mass="26896">MLGIDLQIVHSCNPRGSDRNGRIWPAAASHAGLFTDGRRALGPFWRRRCMLPLRKTRLRVTPKSLSSSPPRRRRRCTTQPAARFSDTHPRHRRCVLSEHELATCHHEPAAAGRGPGTSGGTSESRAQRPTANKRASTRATCYAAGAGFWGVCHRGCKVHARPLSGAGGKIKIKVVEDALVSDRSPQNTEAWLRQMCSPMIYGYATNSTESVSPTAVKGVPQRRGLRSAKFTLHAVVDDVWAADSDL</sequence>
<dbReference type="Proteomes" id="UP000821845">
    <property type="component" value="Chromosome 1"/>
</dbReference>
<reference evidence="1" key="1">
    <citation type="submission" date="2020-05" db="EMBL/GenBank/DDBJ databases">
        <title>Large-scale comparative analyses of tick genomes elucidate their genetic diversity and vector capacities.</title>
        <authorList>
            <person name="Jia N."/>
            <person name="Wang J."/>
            <person name="Shi W."/>
            <person name="Du L."/>
            <person name="Sun Y."/>
            <person name="Zhan W."/>
            <person name="Jiang J."/>
            <person name="Wang Q."/>
            <person name="Zhang B."/>
            <person name="Ji P."/>
            <person name="Sakyi L.B."/>
            <person name="Cui X."/>
            <person name="Yuan T."/>
            <person name="Jiang B."/>
            <person name="Yang W."/>
            <person name="Lam T.T.-Y."/>
            <person name="Chang Q."/>
            <person name="Ding S."/>
            <person name="Wang X."/>
            <person name="Zhu J."/>
            <person name="Ruan X."/>
            <person name="Zhao L."/>
            <person name="Wei J."/>
            <person name="Que T."/>
            <person name="Du C."/>
            <person name="Cheng J."/>
            <person name="Dai P."/>
            <person name="Han X."/>
            <person name="Huang E."/>
            <person name="Gao Y."/>
            <person name="Liu J."/>
            <person name="Shao H."/>
            <person name="Ye R."/>
            <person name="Li L."/>
            <person name="Wei W."/>
            <person name="Wang X."/>
            <person name="Wang C."/>
            <person name="Yang T."/>
            <person name="Huo Q."/>
            <person name="Li W."/>
            <person name="Guo W."/>
            <person name="Chen H."/>
            <person name="Zhou L."/>
            <person name="Ni X."/>
            <person name="Tian J."/>
            <person name="Zhou Y."/>
            <person name="Sheng Y."/>
            <person name="Liu T."/>
            <person name="Pan Y."/>
            <person name="Xia L."/>
            <person name="Li J."/>
            <person name="Zhao F."/>
            <person name="Cao W."/>
        </authorList>
    </citation>
    <scope>NUCLEOTIDE SEQUENCE</scope>
    <source>
        <strain evidence="1">Hyas-2018</strain>
    </source>
</reference>
<evidence type="ECO:0000313" key="1">
    <source>
        <dbReference type="EMBL" id="KAH6947589.1"/>
    </source>
</evidence>
<evidence type="ECO:0000313" key="2">
    <source>
        <dbReference type="Proteomes" id="UP000821845"/>
    </source>
</evidence>
<gene>
    <name evidence="1" type="ORF">HPB50_020166</name>
</gene>
<organism evidence="1 2">
    <name type="scientific">Hyalomma asiaticum</name>
    <name type="common">Tick</name>
    <dbReference type="NCBI Taxonomy" id="266040"/>
    <lineage>
        <taxon>Eukaryota</taxon>
        <taxon>Metazoa</taxon>
        <taxon>Ecdysozoa</taxon>
        <taxon>Arthropoda</taxon>
        <taxon>Chelicerata</taxon>
        <taxon>Arachnida</taxon>
        <taxon>Acari</taxon>
        <taxon>Parasitiformes</taxon>
        <taxon>Ixodida</taxon>
        <taxon>Ixodoidea</taxon>
        <taxon>Ixodidae</taxon>
        <taxon>Hyalomminae</taxon>
        <taxon>Hyalomma</taxon>
    </lineage>
</organism>
<proteinExistence type="predicted"/>
<comment type="caution">
    <text evidence="1">The sequence shown here is derived from an EMBL/GenBank/DDBJ whole genome shotgun (WGS) entry which is preliminary data.</text>
</comment>
<keyword evidence="2" id="KW-1185">Reference proteome</keyword>
<protein>
    <submittedName>
        <fullName evidence="1">Uncharacterized protein</fullName>
    </submittedName>
</protein>
<name>A0ACB7TRU1_HYAAI</name>
<accession>A0ACB7TRU1</accession>